<evidence type="ECO:0000256" key="2">
    <source>
        <dbReference type="ARBA" id="ARBA00023242"/>
    </source>
</evidence>
<keyword evidence="2" id="KW-0539">Nucleus</keyword>
<sequence length="595" mass="67012">MKRSKHLQREPTEEEKNVVIAVRHCAGELNDILQGARRKAQSNAKLFAESGISVLFRGIDSYADMYEKLKLKSRDGLERLFTKFADCEEVQDAQDAIEETEGNWRNFLANLDHEVDSSSLSDESNVKRSDSEFTPDKPSQLYFKPAAYPLIDTHTNREVSLGEYLVGKTCVLVTFQPAYWPDTCVRWRCAEVSKVMADWTQFSAGNVIVTWGPAEEVRSWSKQVSRLTKWPVLWDKFGTFCTFLGFHGGVKRVWTAETLDFLGSQRAAHNWPVPRPPPDLNWLQWRHIGGEVVICLPVLWNPKLVAQTTSEVSGSRTVLLPTGTKRSHLDLPTEKTEIVEESSVRKLDSDEQREASRDRQAMQSGELKVCSIHRSTHLADLTPSGSVYQAMLTCYARLHQTTEASVMDRIRQNRRFTTAPESARLQYEANSGLYYDPETVLYYDAARGYFYDAAERMYYYWSQSEHRYIPANTLIQAELAAAHVAQTAAVQAAMTRAAKEREAARQAAIRVAAQLAEIRANKDDYAAYAYATCVIPQQEIGSDAYQNTTAAASTIEQSLKLWETRGRSDALVTQGTSDSITSNARTFSTPPPPGL</sequence>
<proteinExistence type="predicted"/>
<dbReference type="GO" id="GO:0003723">
    <property type="term" value="F:RNA binding"/>
    <property type="evidence" value="ECO:0007669"/>
    <property type="project" value="TreeGrafter"/>
</dbReference>
<organism evidence="5 6">
    <name type="scientific">Fasciola hepatica</name>
    <name type="common">Liver fluke</name>
    <dbReference type="NCBI Taxonomy" id="6192"/>
    <lineage>
        <taxon>Eukaryota</taxon>
        <taxon>Metazoa</taxon>
        <taxon>Spiralia</taxon>
        <taxon>Lophotrochozoa</taxon>
        <taxon>Platyhelminthes</taxon>
        <taxon>Trematoda</taxon>
        <taxon>Digenea</taxon>
        <taxon>Plagiorchiida</taxon>
        <taxon>Echinostomata</taxon>
        <taxon>Echinostomatoidea</taxon>
        <taxon>Fasciolidae</taxon>
        <taxon>Fasciola</taxon>
    </lineage>
</organism>
<keyword evidence="6" id="KW-1185">Reference proteome</keyword>
<feature type="domain" description="OCRE" evidence="4">
    <location>
        <begin position="422"/>
        <end position="471"/>
    </location>
</feature>
<dbReference type="AlphaFoldDB" id="A0A4E0R3B4"/>
<evidence type="ECO:0000259" key="4">
    <source>
        <dbReference type="Pfam" id="PF17780"/>
    </source>
</evidence>
<feature type="region of interest" description="Disordered" evidence="3">
    <location>
        <begin position="340"/>
        <end position="360"/>
    </location>
</feature>
<feature type="region of interest" description="Disordered" evidence="3">
    <location>
        <begin position="572"/>
        <end position="595"/>
    </location>
</feature>
<evidence type="ECO:0000256" key="3">
    <source>
        <dbReference type="SAM" id="MobiDB-lite"/>
    </source>
</evidence>
<dbReference type="PANTHER" id="PTHR13948">
    <property type="entry name" value="RNA-BINDING PROTEIN"/>
    <property type="match status" value="1"/>
</dbReference>
<dbReference type="InterPro" id="IPR036249">
    <property type="entry name" value="Thioredoxin-like_sf"/>
</dbReference>
<gene>
    <name evidence="5" type="ORF">D915_009351</name>
</gene>
<dbReference type="GO" id="GO:0000398">
    <property type="term" value="P:mRNA splicing, via spliceosome"/>
    <property type="evidence" value="ECO:0007669"/>
    <property type="project" value="TreeGrafter"/>
</dbReference>
<evidence type="ECO:0000313" key="6">
    <source>
        <dbReference type="Proteomes" id="UP000230066"/>
    </source>
</evidence>
<dbReference type="Pfam" id="PF17780">
    <property type="entry name" value="OCRE"/>
    <property type="match status" value="1"/>
</dbReference>
<protein>
    <submittedName>
        <fullName evidence="5">RNA-binding protein 5-A</fullName>
    </submittedName>
</protein>
<dbReference type="GO" id="GO:0005634">
    <property type="term" value="C:nucleus"/>
    <property type="evidence" value="ECO:0007669"/>
    <property type="project" value="UniProtKB-SubCell"/>
</dbReference>
<evidence type="ECO:0000313" key="5">
    <source>
        <dbReference type="EMBL" id="THD19901.1"/>
    </source>
</evidence>
<dbReference type="PANTHER" id="PTHR13948:SF3">
    <property type="entry name" value="FI21118P1"/>
    <property type="match status" value="1"/>
</dbReference>
<dbReference type="SUPFAM" id="SSF52833">
    <property type="entry name" value="Thioredoxin-like"/>
    <property type="match status" value="1"/>
</dbReference>
<reference evidence="5" key="1">
    <citation type="submission" date="2019-03" db="EMBL/GenBank/DDBJ databases">
        <title>Improved annotation for the trematode Fasciola hepatica.</title>
        <authorList>
            <person name="Choi Y.-J."/>
            <person name="Martin J."/>
            <person name="Mitreva M."/>
        </authorList>
    </citation>
    <scope>NUCLEOTIDE SEQUENCE [LARGE SCALE GENOMIC DNA]</scope>
</reference>
<dbReference type="EMBL" id="JXXN02005443">
    <property type="protein sequence ID" value="THD19901.1"/>
    <property type="molecule type" value="Genomic_DNA"/>
</dbReference>
<comment type="subcellular location">
    <subcellularLocation>
        <location evidence="1">Nucleus</location>
    </subcellularLocation>
</comment>
<dbReference type="InterPro" id="IPR041591">
    <property type="entry name" value="OCRE"/>
</dbReference>
<accession>A0A4E0R3B4</accession>
<name>A0A4E0R3B4_FASHE</name>
<evidence type="ECO:0000256" key="1">
    <source>
        <dbReference type="ARBA" id="ARBA00004123"/>
    </source>
</evidence>
<comment type="caution">
    <text evidence="5">The sequence shown here is derived from an EMBL/GenBank/DDBJ whole genome shotgun (WGS) entry which is preliminary data.</text>
</comment>
<feature type="compositionally biased region" description="Polar residues" evidence="3">
    <location>
        <begin position="572"/>
        <end position="588"/>
    </location>
</feature>
<dbReference type="Proteomes" id="UP000230066">
    <property type="component" value="Unassembled WGS sequence"/>
</dbReference>